<dbReference type="OrthoDB" id="542725at2759"/>
<keyword evidence="6" id="KW-1185">Reference proteome</keyword>
<dbReference type="RefSeq" id="XP_013897082.1">
    <property type="nucleotide sequence ID" value="XM_014041628.1"/>
</dbReference>
<dbReference type="Proteomes" id="UP000054498">
    <property type="component" value="Unassembled WGS sequence"/>
</dbReference>
<name>A0A0D2JEW6_9CHLO</name>
<reference evidence="5 6" key="1">
    <citation type="journal article" date="2013" name="BMC Genomics">
        <title>Reconstruction of the lipid metabolism for the microalga Monoraphidium neglectum from its genome sequence reveals characteristics suitable for biofuel production.</title>
        <authorList>
            <person name="Bogen C."/>
            <person name="Al-Dilaimi A."/>
            <person name="Albersmeier A."/>
            <person name="Wichmann J."/>
            <person name="Grundmann M."/>
            <person name="Rupp O."/>
            <person name="Lauersen K.J."/>
            <person name="Blifernez-Klassen O."/>
            <person name="Kalinowski J."/>
            <person name="Goesmann A."/>
            <person name="Mussgnug J.H."/>
            <person name="Kruse O."/>
        </authorList>
    </citation>
    <scope>NUCLEOTIDE SEQUENCE [LARGE SCALE GENOMIC DNA]</scope>
    <source>
        <strain evidence="5 6">SAG 48.87</strain>
    </source>
</reference>
<dbReference type="InterPro" id="IPR038538">
    <property type="entry name" value="MTERF_sf"/>
</dbReference>
<sequence length="444" mass="46629">MRRTDVIANSRRRRQEAQAATVAEDAEDLEPEQQPIDTARKVEALSSALGVRKSHVASLFRQQPALAAAPADQLAARVRRAAECLCVPPVQALVMAARSPAAAAADPLVLRRKAERLAAALGLPAEQGMFLAARQPALLEYAPESVAGDCARLAASLGASPPGVLQLLSRVGARELRALLGASGGMLREQLIDVLESLGLPASSTRDLDTLRMVAKNPGLLCAPPARVAESCEALVSVFQAAPAAFVHVLNRCPSLLTCDAGEILANYRGLGRLLGLPPPAMARLLAAQPRLLRCRAEDVQAKLEALIYDMYMPREQPTLLLFGPDTLRAKLAALQRLLGGADYQVALMLVAKQPSLVGFQISVLEAKHAALCKATGLAPAKASALLLRFPLLLTAASAQVEATCELLLRELALCGEPARGARSGRRVPAGSASGDGWAAVLGG</sequence>
<dbReference type="GO" id="GO:0005759">
    <property type="term" value="C:mitochondrial matrix"/>
    <property type="evidence" value="ECO:0007669"/>
    <property type="project" value="TreeGrafter"/>
</dbReference>
<gene>
    <name evidence="5" type="ORF">MNEG_9903</name>
</gene>
<dbReference type="KEGG" id="mng:MNEG_9903"/>
<dbReference type="InterPro" id="IPR003690">
    <property type="entry name" value="MTERF"/>
</dbReference>
<evidence type="ECO:0000313" key="5">
    <source>
        <dbReference type="EMBL" id="KIY98062.1"/>
    </source>
</evidence>
<evidence type="ECO:0000256" key="1">
    <source>
        <dbReference type="ARBA" id="ARBA00007692"/>
    </source>
</evidence>
<evidence type="ECO:0000256" key="4">
    <source>
        <dbReference type="SAM" id="MobiDB-lite"/>
    </source>
</evidence>
<comment type="similarity">
    <text evidence="1">Belongs to the mTERF family.</text>
</comment>
<dbReference type="Gene3D" id="1.25.70.10">
    <property type="entry name" value="Transcription termination factor 3, mitochondrial"/>
    <property type="match status" value="3"/>
</dbReference>
<dbReference type="GeneID" id="25742778"/>
<accession>A0A0D2JEW6</accession>
<dbReference type="GO" id="GO:0006393">
    <property type="term" value="P:termination of mitochondrial transcription"/>
    <property type="evidence" value="ECO:0007669"/>
    <property type="project" value="TreeGrafter"/>
</dbReference>
<dbReference type="Pfam" id="PF02536">
    <property type="entry name" value="mTERF"/>
    <property type="match status" value="1"/>
</dbReference>
<dbReference type="PANTHER" id="PTHR15437">
    <property type="entry name" value="TRANSCRIPTION TERMINATION FACTOR, MITOCHONDRIAL"/>
    <property type="match status" value="1"/>
</dbReference>
<dbReference type="EMBL" id="KK102326">
    <property type="protein sequence ID" value="KIY98062.1"/>
    <property type="molecule type" value="Genomic_DNA"/>
</dbReference>
<evidence type="ECO:0000313" key="6">
    <source>
        <dbReference type="Proteomes" id="UP000054498"/>
    </source>
</evidence>
<dbReference type="PANTHER" id="PTHR15437:SF6">
    <property type="entry name" value="TRANSCRIPTION TERMINATION FACTOR, MITOCHONDRIAL"/>
    <property type="match status" value="1"/>
</dbReference>
<keyword evidence="2" id="KW-0806">Transcription termination</keyword>
<dbReference type="AlphaFoldDB" id="A0A0D2JEW6"/>
<dbReference type="STRING" id="145388.A0A0D2JEW6"/>
<protein>
    <submittedName>
        <fullName evidence="5">Uncharacterized protein</fullName>
    </submittedName>
</protein>
<feature type="region of interest" description="Disordered" evidence="4">
    <location>
        <begin position="1"/>
        <end position="34"/>
    </location>
</feature>
<keyword evidence="3" id="KW-0809">Transit peptide</keyword>
<evidence type="ECO:0000256" key="3">
    <source>
        <dbReference type="ARBA" id="ARBA00022946"/>
    </source>
</evidence>
<organism evidence="5 6">
    <name type="scientific">Monoraphidium neglectum</name>
    <dbReference type="NCBI Taxonomy" id="145388"/>
    <lineage>
        <taxon>Eukaryota</taxon>
        <taxon>Viridiplantae</taxon>
        <taxon>Chlorophyta</taxon>
        <taxon>core chlorophytes</taxon>
        <taxon>Chlorophyceae</taxon>
        <taxon>CS clade</taxon>
        <taxon>Sphaeropleales</taxon>
        <taxon>Selenastraceae</taxon>
        <taxon>Monoraphidium</taxon>
    </lineage>
</organism>
<evidence type="ECO:0000256" key="2">
    <source>
        <dbReference type="ARBA" id="ARBA00022472"/>
    </source>
</evidence>
<keyword evidence="2" id="KW-0805">Transcription regulation</keyword>
<proteinExistence type="inferred from homology"/>
<keyword evidence="2" id="KW-0804">Transcription</keyword>
<dbReference type="GO" id="GO:0003676">
    <property type="term" value="F:nucleic acid binding"/>
    <property type="evidence" value="ECO:0007669"/>
    <property type="project" value="InterPro"/>
</dbReference>